<evidence type="ECO:0000313" key="2">
    <source>
        <dbReference type="EMBL" id="JAS71780.1"/>
    </source>
</evidence>
<proteinExistence type="predicted"/>
<gene>
    <name evidence="2" type="ORF">g.4663</name>
</gene>
<feature type="domain" description="DDE-1" evidence="1">
    <location>
        <begin position="58"/>
        <end position="127"/>
    </location>
</feature>
<organism evidence="2">
    <name type="scientific">Homalodisca liturata</name>
    <dbReference type="NCBI Taxonomy" id="320908"/>
    <lineage>
        <taxon>Eukaryota</taxon>
        <taxon>Metazoa</taxon>
        <taxon>Ecdysozoa</taxon>
        <taxon>Arthropoda</taxon>
        <taxon>Hexapoda</taxon>
        <taxon>Insecta</taxon>
        <taxon>Pterygota</taxon>
        <taxon>Neoptera</taxon>
        <taxon>Paraneoptera</taxon>
        <taxon>Hemiptera</taxon>
        <taxon>Auchenorrhyncha</taxon>
        <taxon>Membracoidea</taxon>
        <taxon>Cicadellidae</taxon>
        <taxon>Cicadellinae</taxon>
        <taxon>Proconiini</taxon>
        <taxon>Homalodisca</taxon>
    </lineage>
</organism>
<dbReference type="PANTHER" id="PTHR19303">
    <property type="entry name" value="TRANSPOSON"/>
    <property type="match status" value="1"/>
</dbReference>
<feature type="non-terminal residue" evidence="2">
    <location>
        <position position="127"/>
    </location>
</feature>
<dbReference type="InterPro" id="IPR004875">
    <property type="entry name" value="DDE_SF_endonuclease_dom"/>
</dbReference>
<dbReference type="GO" id="GO:0005634">
    <property type="term" value="C:nucleus"/>
    <property type="evidence" value="ECO:0007669"/>
    <property type="project" value="TreeGrafter"/>
</dbReference>
<dbReference type="GO" id="GO:0003677">
    <property type="term" value="F:DNA binding"/>
    <property type="evidence" value="ECO:0007669"/>
    <property type="project" value="TreeGrafter"/>
</dbReference>
<accession>A0A1B6HAV9</accession>
<evidence type="ECO:0000259" key="1">
    <source>
        <dbReference type="Pfam" id="PF03184"/>
    </source>
</evidence>
<name>A0A1B6HAV9_9HEMI</name>
<dbReference type="PANTHER" id="PTHR19303:SF16">
    <property type="entry name" value="JERKY PROTEIN HOMOLOG-LIKE"/>
    <property type="match status" value="1"/>
</dbReference>
<dbReference type="Pfam" id="PF03184">
    <property type="entry name" value="DDE_1"/>
    <property type="match status" value="1"/>
</dbReference>
<reference evidence="2" key="1">
    <citation type="submission" date="2015-11" db="EMBL/GenBank/DDBJ databases">
        <title>De novo transcriptome assembly of four potential Pierce s Disease insect vectors from Arizona vineyards.</title>
        <authorList>
            <person name="Tassone E.E."/>
        </authorList>
    </citation>
    <scope>NUCLEOTIDE SEQUENCE</scope>
</reference>
<sequence>MHHRRVNLVKLAKMIQHEKLVPDQVYNIDETGLNFKRLPQKMFSVWDSSSASGFKLNKERITVALCSNASGELKLPLLVIGKSKKPRAFKHINVSSLPVVYRAQKSAWMDSYIFIDWFINEFIPKVK</sequence>
<dbReference type="AlphaFoldDB" id="A0A1B6HAV9"/>
<dbReference type="EMBL" id="GECU01035926">
    <property type="protein sequence ID" value="JAS71780.1"/>
    <property type="molecule type" value="Transcribed_RNA"/>
</dbReference>
<protein>
    <recommendedName>
        <fullName evidence="1">DDE-1 domain-containing protein</fullName>
    </recommendedName>
</protein>
<dbReference type="InterPro" id="IPR050863">
    <property type="entry name" value="CenT-Element_Derived"/>
</dbReference>